<organism evidence="4 5">
    <name type="scientific">Denticeps clupeoides</name>
    <name type="common">denticle herring</name>
    <dbReference type="NCBI Taxonomy" id="299321"/>
    <lineage>
        <taxon>Eukaryota</taxon>
        <taxon>Metazoa</taxon>
        <taxon>Chordata</taxon>
        <taxon>Craniata</taxon>
        <taxon>Vertebrata</taxon>
        <taxon>Euteleostomi</taxon>
        <taxon>Actinopterygii</taxon>
        <taxon>Neopterygii</taxon>
        <taxon>Teleostei</taxon>
        <taxon>Clupei</taxon>
        <taxon>Clupeiformes</taxon>
        <taxon>Denticipitoidei</taxon>
        <taxon>Denticipitidae</taxon>
        <taxon>Denticeps</taxon>
    </lineage>
</organism>
<evidence type="ECO:0000256" key="2">
    <source>
        <dbReference type="ARBA" id="ARBA00093452"/>
    </source>
</evidence>
<evidence type="ECO:0000313" key="4">
    <source>
        <dbReference type="Ensembl" id="ENSDCDP00010038742.1"/>
    </source>
</evidence>
<comment type="similarity">
    <text evidence="2">Belongs to the COMM domain-containing protein 5 family.</text>
</comment>
<proteinExistence type="inferred from homology"/>
<feature type="domain" description="COMM" evidence="3">
    <location>
        <begin position="146"/>
        <end position="210"/>
    </location>
</feature>
<evidence type="ECO:0000256" key="1">
    <source>
        <dbReference type="ARBA" id="ARBA00016556"/>
    </source>
</evidence>
<dbReference type="PANTHER" id="PTHR15666">
    <property type="entry name" value="COMM DOMAIN CONTAINING PROTEIN 5"/>
    <property type="match status" value="1"/>
</dbReference>
<keyword evidence="5" id="KW-1185">Reference proteome</keyword>
<dbReference type="PROSITE" id="PS51269">
    <property type="entry name" value="COMM"/>
    <property type="match status" value="1"/>
</dbReference>
<dbReference type="RefSeq" id="XP_028816202.1">
    <property type="nucleotide sequence ID" value="XM_028960369.1"/>
</dbReference>
<dbReference type="CDD" id="cd04753">
    <property type="entry name" value="Commd5_HCaRG"/>
    <property type="match status" value="1"/>
</dbReference>
<dbReference type="Proteomes" id="UP000694580">
    <property type="component" value="Chromosome 18"/>
</dbReference>
<dbReference type="PANTHER" id="PTHR15666:SF1">
    <property type="entry name" value="COMM DOMAIN-CONTAINING PROTEIN 5"/>
    <property type="match status" value="1"/>
</dbReference>
<evidence type="ECO:0000313" key="5">
    <source>
        <dbReference type="Proteomes" id="UP000694580"/>
    </source>
</evidence>
<dbReference type="AlphaFoldDB" id="A0AAY4CZQ0"/>
<dbReference type="InterPro" id="IPR017920">
    <property type="entry name" value="COMM"/>
</dbReference>
<reference evidence="4 5" key="1">
    <citation type="submission" date="2020-06" db="EMBL/GenBank/DDBJ databases">
        <authorList>
            <consortium name="Wellcome Sanger Institute Data Sharing"/>
        </authorList>
    </citation>
    <scope>NUCLEOTIDE SEQUENCE [LARGE SCALE GENOMIC DNA]</scope>
</reference>
<accession>A0AAY4CZQ0</accession>
<sequence>MSSAHVKPLGGAAAGNVSFLAGRIPPAIEIMSKYMKDLDKELFRKILKVVVTAIEGTDCCDALGTIAESCDVPEEKLSSVVAGMHELLRVALRLPPSTLKQEGFREDLRELRISEEYISDFVSVVFGSRREALDIVASQQGPQLPHMDDFTWRVDVAISTSCLGRALQPSILTQIQLSDGTRSHFQVSVPKFQELRYNVALILKEMNDLEKRGVLKIQD</sequence>
<reference evidence="4" key="2">
    <citation type="submission" date="2025-08" db="UniProtKB">
        <authorList>
            <consortium name="Ensembl"/>
        </authorList>
    </citation>
    <scope>IDENTIFICATION</scope>
</reference>
<dbReference type="GO" id="GO:0005634">
    <property type="term" value="C:nucleus"/>
    <property type="evidence" value="ECO:0007669"/>
    <property type="project" value="TreeGrafter"/>
</dbReference>
<gene>
    <name evidence="4" type="primary">COMMD5</name>
</gene>
<reference evidence="4" key="3">
    <citation type="submission" date="2025-09" db="UniProtKB">
        <authorList>
            <consortium name="Ensembl"/>
        </authorList>
    </citation>
    <scope>IDENTIFICATION</scope>
</reference>
<dbReference type="GeneTree" id="ENSGT00390000013770"/>
<dbReference type="Pfam" id="PF07258">
    <property type="entry name" value="COMM_domain"/>
    <property type="match status" value="1"/>
</dbReference>
<dbReference type="Ensembl" id="ENSDCDT00010048410.1">
    <property type="protein sequence ID" value="ENSDCDP00010038742.1"/>
    <property type="gene ID" value="ENSDCDG00010025016.1"/>
</dbReference>
<protein>
    <recommendedName>
        <fullName evidence="1">COMM domain-containing protein 5</fullName>
    </recommendedName>
</protein>
<dbReference type="InterPro" id="IPR037357">
    <property type="entry name" value="COMMD5"/>
</dbReference>
<dbReference type="GeneID" id="114768203"/>
<evidence type="ECO:0000259" key="3">
    <source>
        <dbReference type="PROSITE" id="PS51269"/>
    </source>
</evidence>
<name>A0AAY4CZQ0_9TELE</name>